<keyword evidence="1 3" id="KW-0732">Signal</keyword>
<dbReference type="InterPro" id="IPR004843">
    <property type="entry name" value="Calcineurin-like_PHP"/>
</dbReference>
<dbReference type="PANTHER" id="PTHR22953">
    <property type="entry name" value="ACID PHOSPHATASE RELATED"/>
    <property type="match status" value="1"/>
</dbReference>
<reference evidence="6 7" key="1">
    <citation type="submission" date="2020-05" db="EMBL/GenBank/DDBJ databases">
        <title>Nakamurella sp. DB0629 isolated from air conditioner.</title>
        <authorList>
            <person name="Kim D.H."/>
            <person name="Kim D.-U."/>
        </authorList>
    </citation>
    <scope>NUCLEOTIDE SEQUENCE [LARGE SCALE GENOMIC DNA]</scope>
    <source>
        <strain evidence="6 7">DB0629</strain>
    </source>
</reference>
<dbReference type="AlphaFoldDB" id="A0A849AJU2"/>
<dbReference type="InterPro" id="IPR039331">
    <property type="entry name" value="PAPs-like"/>
</dbReference>
<evidence type="ECO:0000256" key="3">
    <source>
        <dbReference type="SAM" id="SignalP"/>
    </source>
</evidence>
<proteinExistence type="predicted"/>
<evidence type="ECO:0000313" key="7">
    <source>
        <dbReference type="Proteomes" id="UP000562984"/>
    </source>
</evidence>
<protein>
    <submittedName>
        <fullName evidence="6">Metallophosphoesterase family protein</fullName>
    </submittedName>
</protein>
<dbReference type="RefSeq" id="WP_171200794.1">
    <property type="nucleotide sequence ID" value="NZ_JABEND010000010.1"/>
</dbReference>
<feature type="region of interest" description="Disordered" evidence="2">
    <location>
        <begin position="37"/>
        <end position="68"/>
    </location>
</feature>
<feature type="domain" description="Calcineurin-like phosphoesterase" evidence="4">
    <location>
        <begin position="173"/>
        <end position="368"/>
    </location>
</feature>
<feature type="signal peptide" evidence="3">
    <location>
        <begin position="1"/>
        <end position="18"/>
    </location>
</feature>
<dbReference type="PANTHER" id="PTHR22953:SF153">
    <property type="entry name" value="PURPLE ACID PHOSPHATASE"/>
    <property type="match status" value="1"/>
</dbReference>
<dbReference type="InterPro" id="IPR008963">
    <property type="entry name" value="Purple_acid_Pase-like_N"/>
</dbReference>
<dbReference type="SUPFAM" id="SSF49363">
    <property type="entry name" value="Purple acid phosphatase, N-terminal domain"/>
    <property type="match status" value="1"/>
</dbReference>
<keyword evidence="7" id="KW-1185">Reference proteome</keyword>
<dbReference type="Gene3D" id="3.60.21.10">
    <property type="match status" value="1"/>
</dbReference>
<organism evidence="6 7">
    <name type="scientific">Nakamurella aerolata</name>
    <dbReference type="NCBI Taxonomy" id="1656892"/>
    <lineage>
        <taxon>Bacteria</taxon>
        <taxon>Bacillati</taxon>
        <taxon>Actinomycetota</taxon>
        <taxon>Actinomycetes</taxon>
        <taxon>Nakamurellales</taxon>
        <taxon>Nakamurellaceae</taxon>
        <taxon>Nakamurella</taxon>
    </lineage>
</organism>
<dbReference type="GO" id="GO:0046872">
    <property type="term" value="F:metal ion binding"/>
    <property type="evidence" value="ECO:0007669"/>
    <property type="project" value="InterPro"/>
</dbReference>
<dbReference type="Gene3D" id="2.60.40.380">
    <property type="entry name" value="Purple acid phosphatase-like, N-terminal"/>
    <property type="match status" value="1"/>
</dbReference>
<evidence type="ECO:0000259" key="4">
    <source>
        <dbReference type="Pfam" id="PF00149"/>
    </source>
</evidence>
<feature type="domain" description="Purple acid phosphatase N-terminal" evidence="5">
    <location>
        <begin position="63"/>
        <end position="160"/>
    </location>
</feature>
<dbReference type="InterPro" id="IPR015914">
    <property type="entry name" value="PAPs_N"/>
</dbReference>
<evidence type="ECO:0000256" key="2">
    <source>
        <dbReference type="SAM" id="MobiDB-lite"/>
    </source>
</evidence>
<evidence type="ECO:0000259" key="5">
    <source>
        <dbReference type="Pfam" id="PF16656"/>
    </source>
</evidence>
<sequence length="466" mass="50999">MSRTRVLLGSGVTALAVAAVVGVPALLAPTAQPTAGQQAAAPAPTQPAAAAAVPTSPAPTATPDRIVLNPDTDLDARQTVTWRTSTDVTAPQAQISPDTADPWGFKTVTVKASRTTNQQADGGYSQAFHTATFEALKPGTTYLYRVGDGSIWSPWLRFTTGKPAAPTTSLIAMGDIQTGIRSDWSRVALAAYGDRPQARGLISVGDHTNTFNNDAQWDELLDAAAPLSNGRVWMPAIGNHEYRSTDSGELTPQFRAQFPAPANGPTDFPQFAGTTYYTDIDNVRVVTLNSYYRVPADKKDEQRWLDSQARWMESILANNPREFTIVNFHYPVYSSSPDRANPELRNTWQPIFEKYGVDLVLQGHDHAYVSGQRDVRGRNTGPVYVTSSSSIRQYPQDYSDWTKNGATPKTAYQSLMTYQLIDLQDRTLTYTAKDSTGRITDQWTVAHRGNTKQVKHIQGIGVQRTS</sequence>
<dbReference type="Pfam" id="PF16656">
    <property type="entry name" value="Pur_ac_phosph_N"/>
    <property type="match status" value="1"/>
</dbReference>
<name>A0A849AJU2_9ACTN</name>
<dbReference type="Proteomes" id="UP000562984">
    <property type="component" value="Unassembled WGS sequence"/>
</dbReference>
<evidence type="ECO:0000313" key="6">
    <source>
        <dbReference type="EMBL" id="NNG37092.1"/>
    </source>
</evidence>
<accession>A0A849AJU2</accession>
<dbReference type="EMBL" id="JABEND010000010">
    <property type="protein sequence ID" value="NNG37092.1"/>
    <property type="molecule type" value="Genomic_DNA"/>
</dbReference>
<dbReference type="Pfam" id="PF00149">
    <property type="entry name" value="Metallophos"/>
    <property type="match status" value="1"/>
</dbReference>
<comment type="caution">
    <text evidence="6">The sequence shown here is derived from an EMBL/GenBank/DDBJ whole genome shotgun (WGS) entry which is preliminary data.</text>
</comment>
<dbReference type="GO" id="GO:0003993">
    <property type="term" value="F:acid phosphatase activity"/>
    <property type="evidence" value="ECO:0007669"/>
    <property type="project" value="InterPro"/>
</dbReference>
<evidence type="ECO:0000256" key="1">
    <source>
        <dbReference type="ARBA" id="ARBA00022729"/>
    </source>
</evidence>
<feature type="chain" id="PRO_5038626652" evidence="3">
    <location>
        <begin position="19"/>
        <end position="466"/>
    </location>
</feature>
<feature type="compositionally biased region" description="Low complexity" evidence="2">
    <location>
        <begin position="37"/>
        <end position="63"/>
    </location>
</feature>
<gene>
    <name evidence="6" type="ORF">HKD39_15525</name>
</gene>
<dbReference type="SUPFAM" id="SSF56300">
    <property type="entry name" value="Metallo-dependent phosphatases"/>
    <property type="match status" value="1"/>
</dbReference>
<dbReference type="InterPro" id="IPR029052">
    <property type="entry name" value="Metallo-depent_PP-like"/>
</dbReference>